<keyword evidence="1" id="KW-1133">Transmembrane helix</keyword>
<feature type="transmembrane region" description="Helical" evidence="1">
    <location>
        <begin position="84"/>
        <end position="107"/>
    </location>
</feature>
<protein>
    <recommendedName>
        <fullName evidence="4">DUF2306 domain-containing protein</fullName>
    </recommendedName>
</protein>
<dbReference type="OrthoDB" id="648493at2"/>
<accession>A0A1L3EXM4</accession>
<evidence type="ECO:0000256" key="1">
    <source>
        <dbReference type="SAM" id="Phobius"/>
    </source>
</evidence>
<reference evidence="3" key="1">
    <citation type="submission" date="2016-09" db="EMBL/GenBank/DDBJ databases">
        <authorList>
            <person name="Lysoe E."/>
        </authorList>
    </citation>
    <scope>NUCLEOTIDE SEQUENCE [LARGE SCALE GENOMIC DNA]</scope>
    <source>
        <strain evidence="3">LJ96T</strain>
    </source>
</reference>
<keyword evidence="1" id="KW-0472">Membrane</keyword>
<feature type="transmembrane region" description="Helical" evidence="1">
    <location>
        <begin position="152"/>
        <end position="169"/>
    </location>
</feature>
<feature type="transmembrane region" description="Helical" evidence="1">
    <location>
        <begin position="119"/>
        <end position="140"/>
    </location>
</feature>
<evidence type="ECO:0000313" key="2">
    <source>
        <dbReference type="EMBL" id="APG05818.1"/>
    </source>
</evidence>
<keyword evidence="1" id="KW-0812">Transmembrane</keyword>
<dbReference type="Proteomes" id="UP000182987">
    <property type="component" value="Chromosome"/>
</dbReference>
<organism evidence="2 3">
    <name type="scientific">Luteibacter rhizovicinus DSM 16549</name>
    <dbReference type="NCBI Taxonomy" id="1440763"/>
    <lineage>
        <taxon>Bacteria</taxon>
        <taxon>Pseudomonadati</taxon>
        <taxon>Pseudomonadota</taxon>
        <taxon>Gammaproteobacteria</taxon>
        <taxon>Lysobacterales</taxon>
        <taxon>Rhodanobacteraceae</taxon>
        <taxon>Luteibacter</taxon>
    </lineage>
</organism>
<dbReference type="RefSeq" id="WP_052767161.1">
    <property type="nucleotide sequence ID" value="NZ_CP017480.1"/>
</dbReference>
<dbReference type="STRING" id="1440763.BJI69_19185"/>
<feature type="transmembrane region" description="Helical" evidence="1">
    <location>
        <begin position="50"/>
        <end position="72"/>
    </location>
</feature>
<dbReference type="EMBL" id="CP017480">
    <property type="protein sequence ID" value="APG05818.1"/>
    <property type="molecule type" value="Genomic_DNA"/>
</dbReference>
<feature type="transmembrane region" description="Helical" evidence="1">
    <location>
        <begin position="207"/>
        <end position="227"/>
    </location>
</feature>
<dbReference type="AlphaFoldDB" id="A0A1L3EXM4"/>
<feature type="transmembrane region" description="Helical" evidence="1">
    <location>
        <begin position="181"/>
        <end position="200"/>
    </location>
</feature>
<gene>
    <name evidence="2" type="ORF">BJI69_19185</name>
</gene>
<proteinExistence type="predicted"/>
<feature type="transmembrane region" description="Helical" evidence="1">
    <location>
        <begin position="18"/>
        <end position="38"/>
    </location>
</feature>
<evidence type="ECO:0000313" key="3">
    <source>
        <dbReference type="Proteomes" id="UP000182987"/>
    </source>
</evidence>
<evidence type="ECO:0008006" key="4">
    <source>
        <dbReference type="Google" id="ProtNLM"/>
    </source>
</evidence>
<sequence>MSSVDIGRTSSRVVRPPFYLVMSLAMAAVIIGGFSTTVPDDVAAGPKFPLLLAIHGMVFTLWIVLFVAQPAIVARGSLKLHRRVGWIGAGLAAAMVLMGLAATFYAIHSNHMPSFFPAPLFLVMNTIGIAVFGGMVAAGVTLRKKAEWHKRLMLCATISILGPGLGRLLPMESFGRAAPMVMFAAILAFGLAGPIYDIIIRRRVHPAYLWGVSTIMVSMVITGPIAFTPAASEWVTFIRSL</sequence>
<dbReference type="KEGG" id="lrz:BJI69_19185"/>
<name>A0A1L3EXM4_9GAMM</name>
<keyword evidence="3" id="KW-1185">Reference proteome</keyword>